<dbReference type="PANTHER" id="PTHR34597:SF3">
    <property type="entry name" value="OUTER MEMBRANE TRANSPORTER CDIB"/>
    <property type="match status" value="1"/>
</dbReference>
<dbReference type="PIRSF" id="PIRSF029745">
    <property type="entry name" value="FhaC"/>
    <property type="match status" value="1"/>
</dbReference>
<protein>
    <submittedName>
        <fullName evidence="11">ShlB/FhaC/HecB family hemolysin secretion/activation protein</fullName>
    </submittedName>
</protein>
<evidence type="ECO:0000256" key="8">
    <source>
        <dbReference type="ARBA" id="ARBA00023237"/>
    </source>
</evidence>
<keyword evidence="7" id="KW-0472">Membrane</keyword>
<dbReference type="Gene3D" id="3.10.20.310">
    <property type="entry name" value="membrane protein fhac"/>
    <property type="match status" value="1"/>
</dbReference>
<evidence type="ECO:0000256" key="9">
    <source>
        <dbReference type="SAM" id="SignalP"/>
    </source>
</evidence>
<evidence type="ECO:0000313" key="12">
    <source>
        <dbReference type="Proteomes" id="UP000424966"/>
    </source>
</evidence>
<name>A0ABX6F9J2_YERIN</name>
<dbReference type="Pfam" id="PF03865">
    <property type="entry name" value="ShlB"/>
    <property type="match status" value="1"/>
</dbReference>
<evidence type="ECO:0000256" key="3">
    <source>
        <dbReference type="ARBA" id="ARBA00022448"/>
    </source>
</evidence>
<keyword evidence="6" id="KW-0653">Protein transport</keyword>
<dbReference type="Pfam" id="PF08479">
    <property type="entry name" value="POTRA_2"/>
    <property type="match status" value="1"/>
</dbReference>
<keyword evidence="12" id="KW-1185">Reference proteome</keyword>
<dbReference type="InterPro" id="IPR035251">
    <property type="entry name" value="ShlB_POTRA"/>
</dbReference>
<feature type="signal peptide" evidence="9">
    <location>
        <begin position="1"/>
        <end position="20"/>
    </location>
</feature>
<organism evidence="11 12">
    <name type="scientific">Yersinia intermedia</name>
    <dbReference type="NCBI Taxonomy" id="631"/>
    <lineage>
        <taxon>Bacteria</taxon>
        <taxon>Pseudomonadati</taxon>
        <taxon>Pseudomonadota</taxon>
        <taxon>Gammaproteobacteria</taxon>
        <taxon>Enterobacterales</taxon>
        <taxon>Yersiniaceae</taxon>
        <taxon>Yersinia</taxon>
    </lineage>
</organism>
<keyword evidence="3" id="KW-0813">Transport</keyword>
<sequence>MHILRLSILIAFFTCNIAHADKTDLTGNDKRKQCLAISGLFVQGNTLISLKEIERLINVKSNCITNNDINALAKDITNEYIKKGYIAARVRFIPINAQGQLGLRVTEGIVEKITGGDKRTHYNMLFPGVVGNPIQISQLDQAIDQANRLQSNQVTLDILPGSNENNSIILIKNKQAMPWHLSGSIDNYGYKNIDEWKKKMSFTLDSPLGLSDVISVSLNKTLDNERVRYKNETTISYSIPYGAFTFSAFINQMQYRRYETLTYNRVKFHGNVRDVNFRSEYTFERSKNKINTLSVQLKNKKTNTHLNDKKIEVSSYQFTTLKLGLNQFFIKPARIININTYIEKGMPWFGDDKTRGNKNAFKIDNKFTKGGVNFNLNYGFMVLNSRYQLNSILSGQYSYGQLPNSEKFSITERNAIRGFSREASKGHLGWYIKNTLSRHISSANLTFIPRVGIDVGRVLQRDNKQGWQSSAGLSAGVGFYYKKVSLDAEVSRGWLLSERSTRKEPVQILGRLSYAF</sequence>
<reference evidence="11 12" key="1">
    <citation type="submission" date="2019-11" db="EMBL/GenBank/DDBJ databases">
        <title>FDA dAtabase for Regulatory Grade micrObial Sequences (FDA-ARGOS): Supporting development and validation of Infectious Disease Dx tests.</title>
        <authorList>
            <person name="Patel R."/>
            <person name="Rucinski S."/>
            <person name="Tallon L."/>
            <person name="Sadzewicz L."/>
            <person name="Vavikolanu K."/>
            <person name="Mehta A."/>
            <person name="Aluvathingal J."/>
            <person name="Nadendla S."/>
            <person name="Nandy P."/>
            <person name="Geyer C."/>
            <person name="Yan Y."/>
            <person name="Sichtig H."/>
        </authorList>
    </citation>
    <scope>NUCLEOTIDE SEQUENCE [LARGE SCALE GENOMIC DNA]</scope>
    <source>
        <strain evidence="11 12">FDAARGOS_729</strain>
    </source>
</reference>
<feature type="domain" description="POTRA" evidence="10">
    <location>
        <begin position="35"/>
        <end position="108"/>
    </location>
</feature>
<evidence type="ECO:0000256" key="1">
    <source>
        <dbReference type="ARBA" id="ARBA00004442"/>
    </source>
</evidence>
<evidence type="ECO:0000259" key="10">
    <source>
        <dbReference type="PROSITE" id="PS51779"/>
    </source>
</evidence>
<feature type="chain" id="PRO_5046012211" evidence="9">
    <location>
        <begin position="21"/>
        <end position="516"/>
    </location>
</feature>
<proteinExistence type="inferred from homology"/>
<accession>A0ABX6F9J2</accession>
<keyword evidence="4" id="KW-1134">Transmembrane beta strand</keyword>
<dbReference type="InterPro" id="IPR051544">
    <property type="entry name" value="TPS_OM_transporter"/>
</dbReference>
<dbReference type="RefSeq" id="WP_005185201.1">
    <property type="nucleotide sequence ID" value="NZ_CBCSII010000004.1"/>
</dbReference>
<evidence type="ECO:0000256" key="6">
    <source>
        <dbReference type="ARBA" id="ARBA00022927"/>
    </source>
</evidence>
<dbReference type="InterPro" id="IPR005565">
    <property type="entry name" value="Hemolysn_activator_HlyB_C"/>
</dbReference>
<dbReference type="InterPro" id="IPR027282">
    <property type="entry name" value="TPS"/>
</dbReference>
<dbReference type="Gene3D" id="2.40.160.50">
    <property type="entry name" value="membrane protein fhac: a member of the omp85/tpsb transporter family"/>
    <property type="match status" value="1"/>
</dbReference>
<gene>
    <name evidence="11" type="ORF">FOC37_13080</name>
</gene>
<dbReference type="GeneID" id="58047213"/>
<dbReference type="InterPro" id="IPR034746">
    <property type="entry name" value="POTRA"/>
</dbReference>
<keyword evidence="5" id="KW-0812">Transmembrane</keyword>
<dbReference type="Pfam" id="PF17287">
    <property type="entry name" value="POTRA_3"/>
    <property type="match status" value="1"/>
</dbReference>
<evidence type="ECO:0000256" key="2">
    <source>
        <dbReference type="ARBA" id="ARBA00009055"/>
    </source>
</evidence>
<evidence type="ECO:0000313" key="11">
    <source>
        <dbReference type="EMBL" id="QGR71208.1"/>
    </source>
</evidence>
<evidence type="ECO:0000256" key="4">
    <source>
        <dbReference type="ARBA" id="ARBA00022452"/>
    </source>
</evidence>
<dbReference type="EMBL" id="CP046294">
    <property type="protein sequence ID" value="QGR71208.1"/>
    <property type="molecule type" value="Genomic_DNA"/>
</dbReference>
<evidence type="ECO:0000256" key="7">
    <source>
        <dbReference type="ARBA" id="ARBA00023136"/>
    </source>
</evidence>
<comment type="similarity">
    <text evidence="2">Belongs to the TPS (TC 1.B.20) family.</text>
</comment>
<dbReference type="InterPro" id="IPR013686">
    <property type="entry name" value="Polypept-transport_assoc_ShlB"/>
</dbReference>
<dbReference type="PANTHER" id="PTHR34597">
    <property type="entry name" value="SLR1661 PROTEIN"/>
    <property type="match status" value="1"/>
</dbReference>
<dbReference type="Proteomes" id="UP000424966">
    <property type="component" value="Chromosome"/>
</dbReference>
<keyword evidence="9" id="KW-0732">Signal</keyword>
<dbReference type="PROSITE" id="PS51779">
    <property type="entry name" value="POTRA"/>
    <property type="match status" value="1"/>
</dbReference>
<evidence type="ECO:0000256" key="5">
    <source>
        <dbReference type="ARBA" id="ARBA00022692"/>
    </source>
</evidence>
<comment type="subcellular location">
    <subcellularLocation>
        <location evidence="1">Cell outer membrane</location>
    </subcellularLocation>
</comment>
<keyword evidence="8" id="KW-0998">Cell outer membrane</keyword>